<comment type="subcellular location">
    <subcellularLocation>
        <location evidence="1">Cell junction</location>
        <location evidence="1">Tight junction</location>
    </subcellularLocation>
    <subcellularLocation>
        <location evidence="2">Cell membrane</location>
        <topology evidence="2">Multi-pass membrane protein</topology>
    </subcellularLocation>
</comment>
<dbReference type="FunFam" id="1.20.140.150:FF:000001">
    <property type="entry name" value="Claudin"/>
    <property type="match status" value="1"/>
</dbReference>
<feature type="transmembrane region" description="Helical" evidence="11">
    <location>
        <begin position="122"/>
        <end position="144"/>
    </location>
</feature>
<evidence type="ECO:0000256" key="9">
    <source>
        <dbReference type="ARBA" id="ARBA00023136"/>
    </source>
</evidence>
<evidence type="ECO:0000256" key="2">
    <source>
        <dbReference type="ARBA" id="ARBA00004651"/>
    </source>
</evidence>
<evidence type="ECO:0000313" key="12">
    <source>
        <dbReference type="EMBL" id="KAG7321450.1"/>
    </source>
</evidence>
<keyword evidence="9 11" id="KW-0472">Membrane</keyword>
<keyword evidence="13" id="KW-1185">Reference proteome</keyword>
<dbReference type="Pfam" id="PF00822">
    <property type="entry name" value="PMP22_Claudin"/>
    <property type="match status" value="2"/>
</dbReference>
<evidence type="ECO:0000256" key="6">
    <source>
        <dbReference type="ARBA" id="ARBA00022692"/>
    </source>
</evidence>
<name>A0A9D3NI80_9TELE</name>
<feature type="transmembrane region" description="Helical" evidence="11">
    <location>
        <begin position="164"/>
        <end position="182"/>
    </location>
</feature>
<reference evidence="12 13" key="1">
    <citation type="submission" date="2021-06" db="EMBL/GenBank/DDBJ databases">
        <title>Chromosome-level genome assembly of the red-tail catfish (Hemibagrus wyckioides).</title>
        <authorList>
            <person name="Shao F."/>
        </authorList>
    </citation>
    <scope>NUCLEOTIDE SEQUENCE [LARGE SCALE GENOMIC DNA]</scope>
    <source>
        <strain evidence="12">EC202008001</strain>
        <tissue evidence="12">Blood</tissue>
    </source>
</reference>
<sequence length="482" mass="51228">MVSQKCQILGLVLALIGFVGTIIICGLPAWKMTAFIGANIVTFQVYWEGLWMDCVIQTTGQMQCKVYDSMLILPIHLQAARALIIVALVFGIIGIIVTVIGGKCTSFVQDENAKARISIVSGIVFIITGILVLIPVCWTTNAVVREFYNPTIPDGQKKELGPCLYIGFGSAALLIAGGALLCSSCPPNDETPYHVKYSPAKSTMSSNKVYVFVGATIVTSEIIWEGIWISCVVQSTGQMQCDPYDSMLALSSDLKAAQILTVGSLLIGSFGLLLAFIGGKCTHFMDYNNGAVKGRVATAGGVALIISALLCLIPVTWATVVVVQNFYNPHLIDAQRREIGSAIYIGWGASVLLLLGGGMFCSTSCSQKAEDSGPSVSYKVVCSSGAESSIQQVRVHNPSQDTEIPARSEIIDGAPGGQQQHKTTSEGSKSKTSTTKSEKPMIESERSDGPSTKSQLNHTGSERSLGSSETEAVSAGPEKTYI</sequence>
<evidence type="ECO:0000256" key="1">
    <source>
        <dbReference type="ARBA" id="ARBA00004435"/>
    </source>
</evidence>
<evidence type="ECO:0008006" key="14">
    <source>
        <dbReference type="Google" id="ProtNLM"/>
    </source>
</evidence>
<evidence type="ECO:0000256" key="5">
    <source>
        <dbReference type="ARBA" id="ARBA00022475"/>
    </source>
</evidence>
<evidence type="ECO:0000256" key="10">
    <source>
        <dbReference type="SAM" id="MobiDB-lite"/>
    </source>
</evidence>
<dbReference type="EMBL" id="JAHKSW010000018">
    <property type="protein sequence ID" value="KAG7321450.1"/>
    <property type="molecule type" value="Genomic_DNA"/>
</dbReference>
<dbReference type="InterPro" id="IPR006187">
    <property type="entry name" value="Claudin"/>
</dbReference>
<feature type="compositionally biased region" description="Polar residues" evidence="10">
    <location>
        <begin position="449"/>
        <end position="471"/>
    </location>
</feature>
<dbReference type="GO" id="GO:0005198">
    <property type="term" value="F:structural molecule activity"/>
    <property type="evidence" value="ECO:0007669"/>
    <property type="project" value="InterPro"/>
</dbReference>
<dbReference type="PANTHER" id="PTHR12002">
    <property type="entry name" value="CLAUDIN"/>
    <property type="match status" value="1"/>
</dbReference>
<dbReference type="AlphaFoldDB" id="A0A9D3NI80"/>
<proteinExistence type="inferred from homology"/>
<feature type="transmembrane region" description="Helical" evidence="11">
    <location>
        <begin position="79"/>
        <end position="101"/>
    </location>
</feature>
<protein>
    <recommendedName>
        <fullName evidence="14">Claudin</fullName>
    </recommendedName>
</protein>
<evidence type="ECO:0000256" key="11">
    <source>
        <dbReference type="SAM" id="Phobius"/>
    </source>
</evidence>
<dbReference type="InterPro" id="IPR004031">
    <property type="entry name" value="PMP22/EMP/MP20/Claudin"/>
</dbReference>
<evidence type="ECO:0000256" key="4">
    <source>
        <dbReference type="ARBA" id="ARBA00022427"/>
    </source>
</evidence>
<keyword evidence="7" id="KW-0965">Cell junction</keyword>
<keyword evidence="6 11" id="KW-0812">Transmembrane</keyword>
<keyword evidence="5" id="KW-1003">Cell membrane</keyword>
<dbReference type="InterPro" id="IPR017974">
    <property type="entry name" value="Claudin_CS"/>
</dbReference>
<comment type="caution">
    <text evidence="12">The sequence shown here is derived from an EMBL/GenBank/DDBJ whole genome shotgun (WGS) entry which is preliminary data.</text>
</comment>
<feature type="compositionally biased region" description="Low complexity" evidence="10">
    <location>
        <begin position="425"/>
        <end position="435"/>
    </location>
</feature>
<dbReference type="Gene3D" id="1.20.140.150">
    <property type="match status" value="2"/>
</dbReference>
<dbReference type="OrthoDB" id="8894287at2759"/>
<comment type="similarity">
    <text evidence="3">Belongs to the claudin family.</text>
</comment>
<dbReference type="GO" id="GO:0005923">
    <property type="term" value="C:bicellular tight junction"/>
    <property type="evidence" value="ECO:0007669"/>
    <property type="project" value="UniProtKB-SubCell"/>
</dbReference>
<organism evidence="12 13">
    <name type="scientific">Hemibagrus wyckioides</name>
    <dbReference type="NCBI Taxonomy" id="337641"/>
    <lineage>
        <taxon>Eukaryota</taxon>
        <taxon>Metazoa</taxon>
        <taxon>Chordata</taxon>
        <taxon>Craniata</taxon>
        <taxon>Vertebrata</taxon>
        <taxon>Euteleostomi</taxon>
        <taxon>Actinopterygii</taxon>
        <taxon>Neopterygii</taxon>
        <taxon>Teleostei</taxon>
        <taxon>Ostariophysi</taxon>
        <taxon>Siluriformes</taxon>
        <taxon>Bagridae</taxon>
        <taxon>Hemibagrus</taxon>
    </lineage>
</organism>
<dbReference type="Proteomes" id="UP000824219">
    <property type="component" value="Linkage Group LG18"/>
</dbReference>
<feature type="region of interest" description="Disordered" evidence="10">
    <location>
        <begin position="410"/>
        <end position="482"/>
    </location>
</feature>
<feature type="transmembrane region" description="Helical" evidence="11">
    <location>
        <begin position="339"/>
        <end position="360"/>
    </location>
</feature>
<keyword evidence="4" id="KW-0796">Tight junction</keyword>
<keyword evidence="8 11" id="KW-1133">Transmembrane helix</keyword>
<evidence type="ECO:0000313" key="13">
    <source>
        <dbReference type="Proteomes" id="UP000824219"/>
    </source>
</evidence>
<feature type="transmembrane region" description="Helical" evidence="11">
    <location>
        <begin position="256"/>
        <end position="277"/>
    </location>
</feature>
<gene>
    <name evidence="12" type="ORF">KOW79_015865</name>
</gene>
<dbReference type="GO" id="GO:0005886">
    <property type="term" value="C:plasma membrane"/>
    <property type="evidence" value="ECO:0007669"/>
    <property type="project" value="UniProtKB-SubCell"/>
</dbReference>
<dbReference type="PROSITE" id="PS01346">
    <property type="entry name" value="CLAUDIN"/>
    <property type="match status" value="1"/>
</dbReference>
<evidence type="ECO:0000256" key="7">
    <source>
        <dbReference type="ARBA" id="ARBA00022949"/>
    </source>
</evidence>
<feature type="compositionally biased region" description="Basic and acidic residues" evidence="10">
    <location>
        <begin position="436"/>
        <end position="448"/>
    </location>
</feature>
<evidence type="ECO:0000256" key="8">
    <source>
        <dbReference type="ARBA" id="ARBA00022989"/>
    </source>
</evidence>
<accession>A0A9D3NI80</accession>
<dbReference type="PRINTS" id="PR01077">
    <property type="entry name" value="CLAUDIN"/>
</dbReference>
<feature type="transmembrane region" description="Helical" evidence="11">
    <location>
        <begin position="297"/>
        <end position="327"/>
    </location>
</feature>
<feature type="transmembrane region" description="Helical" evidence="11">
    <location>
        <begin position="7"/>
        <end position="30"/>
    </location>
</feature>
<evidence type="ECO:0000256" key="3">
    <source>
        <dbReference type="ARBA" id="ARBA00008295"/>
    </source>
</evidence>